<dbReference type="Proteomes" id="UP001458880">
    <property type="component" value="Unassembled WGS sequence"/>
</dbReference>
<evidence type="ECO:0008006" key="5">
    <source>
        <dbReference type="Google" id="ProtNLM"/>
    </source>
</evidence>
<keyword evidence="2" id="KW-1133">Transmembrane helix</keyword>
<proteinExistence type="predicted"/>
<keyword evidence="2" id="KW-0812">Transmembrane</keyword>
<evidence type="ECO:0000313" key="3">
    <source>
        <dbReference type="EMBL" id="KAK9679682.1"/>
    </source>
</evidence>
<organism evidence="3 4">
    <name type="scientific">Popillia japonica</name>
    <name type="common">Japanese beetle</name>
    <dbReference type="NCBI Taxonomy" id="7064"/>
    <lineage>
        <taxon>Eukaryota</taxon>
        <taxon>Metazoa</taxon>
        <taxon>Ecdysozoa</taxon>
        <taxon>Arthropoda</taxon>
        <taxon>Hexapoda</taxon>
        <taxon>Insecta</taxon>
        <taxon>Pterygota</taxon>
        <taxon>Neoptera</taxon>
        <taxon>Endopterygota</taxon>
        <taxon>Coleoptera</taxon>
        <taxon>Polyphaga</taxon>
        <taxon>Scarabaeiformia</taxon>
        <taxon>Scarabaeidae</taxon>
        <taxon>Rutelinae</taxon>
        <taxon>Popillia</taxon>
    </lineage>
</organism>
<reference evidence="3 4" key="1">
    <citation type="journal article" date="2024" name="BMC Genomics">
        <title>De novo assembly and annotation of Popillia japonica's genome with initial clues to its potential as an invasive pest.</title>
        <authorList>
            <person name="Cucini C."/>
            <person name="Boschi S."/>
            <person name="Funari R."/>
            <person name="Cardaioli E."/>
            <person name="Iannotti N."/>
            <person name="Marturano G."/>
            <person name="Paoli F."/>
            <person name="Bruttini M."/>
            <person name="Carapelli A."/>
            <person name="Frati F."/>
            <person name="Nardi F."/>
        </authorList>
    </citation>
    <scope>NUCLEOTIDE SEQUENCE [LARGE SCALE GENOMIC DNA]</scope>
    <source>
        <tissue evidence="3">Testes</tissue>
    </source>
</reference>
<comment type="caution">
    <text evidence="3">The sequence shown here is derived from an EMBL/GenBank/DDBJ whole genome shotgun (WGS) entry which is preliminary data.</text>
</comment>
<evidence type="ECO:0000313" key="4">
    <source>
        <dbReference type="Proteomes" id="UP001458880"/>
    </source>
</evidence>
<accession>A0AAW1HT34</accession>
<gene>
    <name evidence="3" type="ORF">QE152_g39806</name>
</gene>
<sequence length="336" mass="38314">MPRQLPYRQRITPSSDNPYQATTLEYPHTHTYKLKNGNIPLDPRLTATLYRNHQTYVEAQDPYFTEDTFSEIHHDHGYQTESTRLPYYESEELYGRRQSRNTSSDRSSKKAHFHKDDGAHAFTDQRRVYPNKDSGCEILCCESGQHCYNEVSVAPVSLPRRVPLSRVSDRPQSSQSSSVTSAIVHGCGGRCQTFENVCYYFLQVAFTMGILIGVPLSIAGAVLRKSAARNLQVLVYIGALLALVSALLLSVQCNAKRNAKKRRKSQNKRPIVLEPIPPKPMPYQQQPLMEESQRGVPVTIVPIATSIQSTRHIEQIQMMEQPGVPWWRRKDLMQNR</sequence>
<feature type="transmembrane region" description="Helical" evidence="2">
    <location>
        <begin position="233"/>
        <end position="255"/>
    </location>
</feature>
<protein>
    <recommendedName>
        <fullName evidence="5">Transmembrane protein</fullName>
    </recommendedName>
</protein>
<feature type="transmembrane region" description="Helical" evidence="2">
    <location>
        <begin position="199"/>
        <end position="221"/>
    </location>
</feature>
<evidence type="ECO:0000256" key="2">
    <source>
        <dbReference type="SAM" id="Phobius"/>
    </source>
</evidence>
<evidence type="ECO:0000256" key="1">
    <source>
        <dbReference type="SAM" id="MobiDB-lite"/>
    </source>
</evidence>
<dbReference type="AlphaFoldDB" id="A0AAW1HT34"/>
<feature type="region of interest" description="Disordered" evidence="1">
    <location>
        <begin position="93"/>
        <end position="116"/>
    </location>
</feature>
<dbReference type="EMBL" id="JASPKY010000990">
    <property type="protein sequence ID" value="KAK9679682.1"/>
    <property type="molecule type" value="Genomic_DNA"/>
</dbReference>
<name>A0AAW1HT34_POPJA</name>
<keyword evidence="4" id="KW-1185">Reference proteome</keyword>
<keyword evidence="2" id="KW-0472">Membrane</keyword>